<dbReference type="AlphaFoldDB" id="A0A410P355"/>
<dbReference type="Proteomes" id="UP000287243">
    <property type="component" value="Chromosome"/>
</dbReference>
<dbReference type="KEGG" id="vai:BU251_02205"/>
<dbReference type="InterPro" id="IPR001509">
    <property type="entry name" value="Epimerase_deHydtase"/>
</dbReference>
<evidence type="ECO:0000259" key="1">
    <source>
        <dbReference type="Pfam" id="PF01370"/>
    </source>
</evidence>
<organism evidence="2 3">
    <name type="scientific">Velamenicoccus archaeovorus</name>
    <dbReference type="NCBI Taxonomy" id="1930593"/>
    <lineage>
        <taxon>Bacteria</taxon>
        <taxon>Pseudomonadati</taxon>
        <taxon>Candidatus Omnitrophota</taxon>
        <taxon>Candidatus Velamenicoccus</taxon>
    </lineage>
</organism>
<dbReference type="EMBL" id="CP019384">
    <property type="protein sequence ID" value="QAT16627.1"/>
    <property type="molecule type" value="Genomic_DNA"/>
</dbReference>
<dbReference type="Pfam" id="PF01370">
    <property type="entry name" value="Epimerase"/>
    <property type="match status" value="1"/>
</dbReference>
<feature type="domain" description="NAD-dependent epimerase/dehydratase" evidence="1">
    <location>
        <begin position="8"/>
        <end position="249"/>
    </location>
</feature>
<evidence type="ECO:0000313" key="2">
    <source>
        <dbReference type="EMBL" id="QAT16627.1"/>
    </source>
</evidence>
<dbReference type="RefSeq" id="WP_128699262.1">
    <property type="nucleotide sequence ID" value="NZ_CP019384.1"/>
</dbReference>
<dbReference type="SUPFAM" id="SSF51735">
    <property type="entry name" value="NAD(P)-binding Rossmann-fold domains"/>
    <property type="match status" value="1"/>
</dbReference>
<protein>
    <submittedName>
        <fullName evidence="2">UDP-glucose 4-epimerase</fullName>
        <ecNumber evidence="2">5.1.3.2</ecNumber>
    </submittedName>
</protein>
<reference evidence="2 3" key="1">
    <citation type="submission" date="2017-01" db="EMBL/GenBank/DDBJ databases">
        <title>First insights into the biology of 'candidatus Vampirococcus archaeovorus'.</title>
        <authorList>
            <person name="Kizina J."/>
            <person name="Jordan S."/>
            <person name="Stueber K."/>
            <person name="Reinhardt R."/>
            <person name="Harder J."/>
        </authorList>
    </citation>
    <scope>NUCLEOTIDE SEQUENCE [LARGE SCALE GENOMIC DNA]</scope>
    <source>
        <strain evidence="2 3">LiM</strain>
    </source>
</reference>
<dbReference type="GO" id="GO:0003978">
    <property type="term" value="F:UDP-glucose 4-epimerase activity"/>
    <property type="evidence" value="ECO:0007669"/>
    <property type="project" value="UniProtKB-EC"/>
</dbReference>
<dbReference type="GO" id="GO:0050577">
    <property type="term" value="F:GDP-L-fucose synthase activity"/>
    <property type="evidence" value="ECO:0007669"/>
    <property type="project" value="TreeGrafter"/>
</dbReference>
<proteinExistence type="predicted"/>
<sequence length="326" mass="36651">MYLDGKRVLLAGATGLAGRSILRYLLRHCPRTRVRAVFHEKTRHALRDGRLEYVRADLCRLQDCRRAAKGCDSVFMAAAQTGGAQAAVREPWRQVTDNAVMNAHLLQACHDTGIRRVVCIGSATLYQPQEGPVREEDLKLDHDPHSSYFGIGWVTRFVEKLCRFWHEKTGLEVVLARCANIYGPFARFDPARANFIPALVRKAVDKMDPFEVWGSADVARDVIYADDFASAVVAMMNAADIRFDVFNVGSGKAVTVGDVVAWALAGAGHTPRRIVYREDKPVTIRSRVLDITKAMKLLGWKPEVGPREGIAKTAAWWQENRRHWKR</sequence>
<name>A0A410P355_VELA1</name>
<dbReference type="PANTHER" id="PTHR43238">
    <property type="entry name" value="GDP-L-FUCOSE SYNTHASE"/>
    <property type="match status" value="1"/>
</dbReference>
<dbReference type="PANTHER" id="PTHR43238:SF1">
    <property type="entry name" value="GDP-L-FUCOSE SYNTHASE"/>
    <property type="match status" value="1"/>
</dbReference>
<dbReference type="Gene3D" id="3.40.50.720">
    <property type="entry name" value="NAD(P)-binding Rossmann-like Domain"/>
    <property type="match status" value="1"/>
</dbReference>
<accession>A0A410P355</accession>
<gene>
    <name evidence="2" type="ORF">BU251_02205</name>
</gene>
<evidence type="ECO:0000313" key="3">
    <source>
        <dbReference type="Proteomes" id="UP000287243"/>
    </source>
</evidence>
<dbReference type="EC" id="5.1.3.2" evidence="2"/>
<dbReference type="OrthoDB" id="9801056at2"/>
<dbReference type="InterPro" id="IPR036291">
    <property type="entry name" value="NAD(P)-bd_dom_sf"/>
</dbReference>
<keyword evidence="2" id="KW-0413">Isomerase</keyword>
<keyword evidence="3" id="KW-1185">Reference proteome</keyword>